<dbReference type="GO" id="GO:0016868">
    <property type="term" value="F:intramolecular phosphotransferase activity"/>
    <property type="evidence" value="ECO:0007669"/>
    <property type="project" value="InterPro"/>
</dbReference>
<evidence type="ECO:0000256" key="7">
    <source>
        <dbReference type="RuleBase" id="RU004326"/>
    </source>
</evidence>
<dbReference type="EMBL" id="LPVY01000013">
    <property type="protein sequence ID" value="KZB64099.1"/>
    <property type="molecule type" value="Genomic_DNA"/>
</dbReference>
<keyword evidence="3" id="KW-0597">Phosphoprotein</keyword>
<evidence type="ECO:0000256" key="4">
    <source>
        <dbReference type="ARBA" id="ARBA00022723"/>
    </source>
</evidence>
<reference evidence="12 13" key="1">
    <citation type="submission" date="2015-12" db="EMBL/GenBank/DDBJ databases">
        <title>Genome sequence of Thalassospira lucentensis MCCC 1A02072.</title>
        <authorList>
            <person name="Lu L."/>
            <person name="Lai Q."/>
            <person name="Shao Z."/>
            <person name="Qian P."/>
        </authorList>
    </citation>
    <scope>NUCLEOTIDE SEQUENCE [LARGE SCALE GENOMIC DNA]</scope>
    <source>
        <strain evidence="12 13">MCCC 1A02072</strain>
    </source>
</reference>
<evidence type="ECO:0000256" key="2">
    <source>
        <dbReference type="ARBA" id="ARBA00010231"/>
    </source>
</evidence>
<evidence type="ECO:0000259" key="9">
    <source>
        <dbReference type="Pfam" id="PF02878"/>
    </source>
</evidence>
<comment type="cofactor">
    <cofactor evidence="1">
        <name>Mg(2+)</name>
        <dbReference type="ChEBI" id="CHEBI:18420"/>
    </cofactor>
</comment>
<name>A0A154L4D8_9PROT</name>
<dbReference type="Gene3D" id="3.40.120.10">
    <property type="entry name" value="Alpha-D-Glucose-1,6-Bisphosphate, subunit A, domain 3"/>
    <property type="match status" value="3"/>
</dbReference>
<evidence type="ECO:0000259" key="11">
    <source>
        <dbReference type="Pfam" id="PF02880"/>
    </source>
</evidence>
<evidence type="ECO:0000313" key="13">
    <source>
        <dbReference type="Proteomes" id="UP000076335"/>
    </source>
</evidence>
<dbReference type="AlphaFoldDB" id="A0A154L4D8"/>
<evidence type="ECO:0000256" key="1">
    <source>
        <dbReference type="ARBA" id="ARBA00001946"/>
    </source>
</evidence>
<dbReference type="SUPFAM" id="SSF53738">
    <property type="entry name" value="Phosphoglucomutase, first 3 domains"/>
    <property type="match status" value="3"/>
</dbReference>
<dbReference type="Pfam" id="PF02878">
    <property type="entry name" value="PGM_PMM_I"/>
    <property type="match status" value="1"/>
</dbReference>
<feature type="domain" description="Alpha-D-phosphohexomutase alpha/beta/alpha" evidence="10">
    <location>
        <begin position="157"/>
        <end position="257"/>
    </location>
</feature>
<keyword evidence="6" id="KW-0413">Isomerase</keyword>
<feature type="domain" description="Alpha-D-phosphohexomutase alpha/beta/alpha" evidence="9">
    <location>
        <begin position="15"/>
        <end position="143"/>
    </location>
</feature>
<keyword evidence="4 7" id="KW-0479">Metal-binding</keyword>
<dbReference type="OrthoDB" id="9803322at2"/>
<sequence>MTISAGHNFDPSVLREYDVRGVVGETLHAADALALGKAFGTKVRQSGGKRVAVGRDGRLSSPELASALVEGIASTGCDVVRIGRGPTPMLYFTVYDQKTDAGIMVTGSHNPSNYNGFKMLNAGKSVFGEAIQELGRIAASGDFETGNGAISDIDIEDRYVERLLAELDCDVAKPMTIVWDCGNGAAGDVVRKLTAKLPGNHHLLFDEIDGTFPNHHPDPTVEANLVDLKAKVASLNADWGVAFDGDGDRIGVVDGQGRVLWGDQLLQIYAADVLGRLPGASIIADVKASQTLFDEVTRLGGNAIMWKTGHSLIKTKMVESKAPIAGEMSGHIFFAERYYGYDDAMYAAVRLYRILVQSGKSLDDWRDAMPVAVNTPETRIDCPDDRKFALIEEVRGRLSEAGAEVSGIDGVRVSTDDGWWLLRASNTQPAIVARCEAADENGLKRLKTQVTAQLQKSGLSSDDFFASGGGH</sequence>
<evidence type="ECO:0000259" key="8">
    <source>
        <dbReference type="Pfam" id="PF00408"/>
    </source>
</evidence>
<dbReference type="InterPro" id="IPR016055">
    <property type="entry name" value="A-D-PHexomutase_a/b/a-I/II/III"/>
</dbReference>
<dbReference type="Pfam" id="PF02879">
    <property type="entry name" value="PGM_PMM_II"/>
    <property type="match status" value="1"/>
</dbReference>
<evidence type="ECO:0000256" key="5">
    <source>
        <dbReference type="ARBA" id="ARBA00022842"/>
    </source>
</evidence>
<protein>
    <submittedName>
        <fullName evidence="12">Phosphomannomutase</fullName>
    </submittedName>
</protein>
<accession>A0A154L4D8</accession>
<dbReference type="InterPro" id="IPR005844">
    <property type="entry name" value="A-D-PHexomutase_a/b/a-I"/>
</dbReference>
<evidence type="ECO:0000259" key="10">
    <source>
        <dbReference type="Pfam" id="PF02879"/>
    </source>
</evidence>
<dbReference type="Pfam" id="PF02880">
    <property type="entry name" value="PGM_PMM_III"/>
    <property type="match status" value="1"/>
</dbReference>
<dbReference type="SUPFAM" id="SSF55957">
    <property type="entry name" value="Phosphoglucomutase, C-terminal domain"/>
    <property type="match status" value="1"/>
</dbReference>
<evidence type="ECO:0000256" key="3">
    <source>
        <dbReference type="ARBA" id="ARBA00022553"/>
    </source>
</evidence>
<evidence type="ECO:0000313" key="12">
    <source>
        <dbReference type="EMBL" id="KZB64099.1"/>
    </source>
</evidence>
<evidence type="ECO:0000256" key="6">
    <source>
        <dbReference type="ARBA" id="ARBA00023235"/>
    </source>
</evidence>
<feature type="domain" description="Alpha-D-phosphohexomutase C-terminal" evidence="8">
    <location>
        <begin position="377"/>
        <end position="451"/>
    </location>
</feature>
<dbReference type="GO" id="GO:0005975">
    <property type="term" value="P:carbohydrate metabolic process"/>
    <property type="evidence" value="ECO:0007669"/>
    <property type="project" value="InterPro"/>
</dbReference>
<comment type="caution">
    <text evidence="12">The sequence shown here is derived from an EMBL/GenBank/DDBJ whole genome shotgun (WGS) entry which is preliminary data.</text>
</comment>
<dbReference type="PANTHER" id="PTHR43771">
    <property type="entry name" value="PHOSPHOMANNOMUTASE"/>
    <property type="match status" value="1"/>
</dbReference>
<dbReference type="CDD" id="cd03089">
    <property type="entry name" value="PMM_PGM"/>
    <property type="match status" value="1"/>
</dbReference>
<dbReference type="InterPro" id="IPR005841">
    <property type="entry name" value="Alpha-D-phosphohexomutase_SF"/>
</dbReference>
<dbReference type="NCBIfam" id="NF046027">
    <property type="entry name" value="PhglucPhmanMutPgmG"/>
    <property type="match status" value="1"/>
</dbReference>
<dbReference type="Proteomes" id="UP000076335">
    <property type="component" value="Unassembled WGS sequence"/>
</dbReference>
<proteinExistence type="inferred from homology"/>
<gene>
    <name evidence="12" type="ORF">AUP42_20135</name>
</gene>
<dbReference type="InterPro" id="IPR005846">
    <property type="entry name" value="A-D-PHexomutase_a/b/a-III"/>
</dbReference>
<keyword evidence="5 7" id="KW-0460">Magnesium</keyword>
<dbReference type="RefSeq" id="WP_062952078.1">
    <property type="nucleotide sequence ID" value="NZ_LPVY01000013.1"/>
</dbReference>
<dbReference type="InterPro" id="IPR005843">
    <property type="entry name" value="A-D-PHexomutase_C"/>
</dbReference>
<dbReference type="PRINTS" id="PR00509">
    <property type="entry name" value="PGMPMM"/>
</dbReference>
<dbReference type="GO" id="GO:0000287">
    <property type="term" value="F:magnesium ion binding"/>
    <property type="evidence" value="ECO:0007669"/>
    <property type="project" value="InterPro"/>
</dbReference>
<dbReference type="PROSITE" id="PS00710">
    <property type="entry name" value="PGM_PMM"/>
    <property type="match status" value="1"/>
</dbReference>
<dbReference type="InterPro" id="IPR036900">
    <property type="entry name" value="A-D-PHexomutase_C_sf"/>
</dbReference>
<dbReference type="InterPro" id="IPR016066">
    <property type="entry name" value="A-D-PHexomutase_CS"/>
</dbReference>
<dbReference type="InterPro" id="IPR005845">
    <property type="entry name" value="A-D-PHexomutase_a/b/a-II"/>
</dbReference>
<feature type="domain" description="Alpha-D-phosphohexomutase alpha/beta/alpha" evidence="11">
    <location>
        <begin position="261"/>
        <end position="368"/>
    </location>
</feature>
<dbReference type="Gene3D" id="3.30.310.50">
    <property type="entry name" value="Alpha-D-phosphohexomutase, C-terminal domain"/>
    <property type="match status" value="1"/>
</dbReference>
<comment type="similarity">
    <text evidence="2 7">Belongs to the phosphohexose mutase family.</text>
</comment>
<dbReference type="Pfam" id="PF00408">
    <property type="entry name" value="PGM_PMM_IV"/>
    <property type="match status" value="1"/>
</dbReference>
<dbReference type="PANTHER" id="PTHR43771:SF2">
    <property type="entry name" value="PHOSPHOMANNOMUTASE_PHOSPHOGLUCOMUTASE"/>
    <property type="match status" value="1"/>
</dbReference>
<organism evidence="12 13">
    <name type="scientific">Thalassospira lucentensis</name>
    <dbReference type="NCBI Taxonomy" id="168935"/>
    <lineage>
        <taxon>Bacteria</taxon>
        <taxon>Pseudomonadati</taxon>
        <taxon>Pseudomonadota</taxon>
        <taxon>Alphaproteobacteria</taxon>
        <taxon>Rhodospirillales</taxon>
        <taxon>Thalassospiraceae</taxon>
        <taxon>Thalassospira</taxon>
    </lineage>
</organism>